<reference evidence="10 11" key="1">
    <citation type="submission" date="2018-11" db="EMBL/GenBank/DDBJ databases">
        <title>Genomic Encyclopedia of Type Strains, Phase IV (KMG-IV): sequencing the most valuable type-strain genomes for metagenomic binning, comparative biology and taxonomic classification.</title>
        <authorList>
            <person name="Goeker M."/>
        </authorList>
    </citation>
    <scope>NUCLEOTIDE SEQUENCE [LARGE SCALE GENOMIC DNA]</scope>
    <source>
        <strain evidence="10 11">DSM 27238</strain>
    </source>
</reference>
<dbReference type="InterPro" id="IPR004626">
    <property type="entry name" value="RarD"/>
</dbReference>
<feature type="transmembrane region" description="Helical" evidence="8">
    <location>
        <begin position="34"/>
        <end position="52"/>
    </location>
</feature>
<dbReference type="Proteomes" id="UP000281691">
    <property type="component" value="Unassembled WGS sequence"/>
</dbReference>
<gene>
    <name evidence="10" type="ORF">EDC46_1013</name>
</gene>
<feature type="transmembrane region" description="Helical" evidence="8">
    <location>
        <begin position="127"/>
        <end position="145"/>
    </location>
</feature>
<evidence type="ECO:0000313" key="10">
    <source>
        <dbReference type="EMBL" id="RPE83810.1"/>
    </source>
</evidence>
<keyword evidence="5 8" id="KW-0812">Transmembrane</keyword>
<feature type="transmembrane region" description="Helical" evidence="8">
    <location>
        <begin position="233"/>
        <end position="256"/>
    </location>
</feature>
<keyword evidence="6 8" id="KW-1133">Transmembrane helix</keyword>
<keyword evidence="3" id="KW-0813">Transport</keyword>
<evidence type="ECO:0000256" key="3">
    <source>
        <dbReference type="ARBA" id="ARBA00022448"/>
    </source>
</evidence>
<keyword evidence="7 8" id="KW-0472">Membrane</keyword>
<accession>A0A3N4WCP6</accession>
<protein>
    <submittedName>
        <fullName evidence="10">Chloramphenicol-sensitive protein RarD</fullName>
    </submittedName>
</protein>
<dbReference type="GO" id="GO:0005886">
    <property type="term" value="C:plasma membrane"/>
    <property type="evidence" value="ECO:0007669"/>
    <property type="project" value="UniProtKB-SubCell"/>
</dbReference>
<comment type="similarity">
    <text evidence="2">Belongs to the EamA transporter family.</text>
</comment>
<evidence type="ECO:0000256" key="5">
    <source>
        <dbReference type="ARBA" id="ARBA00022692"/>
    </source>
</evidence>
<dbReference type="Pfam" id="PF00892">
    <property type="entry name" value="EamA"/>
    <property type="match status" value="1"/>
</dbReference>
<comment type="caution">
    <text evidence="10">The sequence shown here is derived from an EMBL/GenBank/DDBJ whole genome shotgun (WGS) entry which is preliminary data.</text>
</comment>
<dbReference type="EMBL" id="RKQP01000002">
    <property type="protein sequence ID" value="RPE83810.1"/>
    <property type="molecule type" value="Genomic_DNA"/>
</dbReference>
<evidence type="ECO:0000313" key="11">
    <source>
        <dbReference type="Proteomes" id="UP000281691"/>
    </source>
</evidence>
<dbReference type="OrthoDB" id="3250831at2"/>
<feature type="transmembrane region" description="Helical" evidence="8">
    <location>
        <begin position="7"/>
        <end position="28"/>
    </location>
</feature>
<evidence type="ECO:0000256" key="1">
    <source>
        <dbReference type="ARBA" id="ARBA00004651"/>
    </source>
</evidence>
<evidence type="ECO:0000256" key="4">
    <source>
        <dbReference type="ARBA" id="ARBA00022475"/>
    </source>
</evidence>
<sequence>MIRGVVFAILSNILFGTGYYFAVLLLPLDDMGMFGLRVIVLIPLILLVIFIFSQQKDFNDLWQKIVKKPPLVLIILLLAMNVGVQLWLFIYAPNNGQALPVSIGYLLLPIVASALGKLVFKEHFTPLKWGALLFAAIGVAVNLILTNSISWATFIAAFGYPIYIVLRRYFDINSLATLVVELCLCLPVAVYYVAQSDLTFVQQQNPYFYGYLILFGLVNCIAFISYIRSSNLLPVNVLGLLGYFEPLVMLIISFLIGEILDAKSYLLMICLSLSIVLLIWDSLNKGEIKS</sequence>
<feature type="transmembrane region" description="Helical" evidence="8">
    <location>
        <begin position="98"/>
        <end position="120"/>
    </location>
</feature>
<feature type="transmembrane region" description="Helical" evidence="8">
    <location>
        <begin position="206"/>
        <end position="226"/>
    </location>
</feature>
<proteinExistence type="inferred from homology"/>
<feature type="transmembrane region" description="Helical" evidence="8">
    <location>
        <begin position="262"/>
        <end position="280"/>
    </location>
</feature>
<dbReference type="InterPro" id="IPR000620">
    <property type="entry name" value="EamA_dom"/>
</dbReference>
<dbReference type="RefSeq" id="WP_124211181.1">
    <property type="nucleotide sequence ID" value="NZ_CP016615.1"/>
</dbReference>
<dbReference type="SUPFAM" id="SSF103481">
    <property type="entry name" value="Multidrug resistance efflux transporter EmrE"/>
    <property type="match status" value="2"/>
</dbReference>
<feature type="transmembrane region" description="Helical" evidence="8">
    <location>
        <begin position="72"/>
        <end position="92"/>
    </location>
</feature>
<evidence type="ECO:0000256" key="2">
    <source>
        <dbReference type="ARBA" id="ARBA00007362"/>
    </source>
</evidence>
<evidence type="ECO:0000256" key="8">
    <source>
        <dbReference type="SAM" id="Phobius"/>
    </source>
</evidence>
<keyword evidence="11" id="KW-1185">Reference proteome</keyword>
<name>A0A3N4WCP6_9PAST</name>
<keyword evidence="4" id="KW-1003">Cell membrane</keyword>
<dbReference type="NCBIfam" id="TIGR00688">
    <property type="entry name" value="rarD"/>
    <property type="match status" value="1"/>
</dbReference>
<dbReference type="AlphaFoldDB" id="A0A3N4WCP6"/>
<evidence type="ECO:0000256" key="7">
    <source>
        <dbReference type="ARBA" id="ARBA00023136"/>
    </source>
</evidence>
<feature type="transmembrane region" description="Helical" evidence="8">
    <location>
        <begin position="175"/>
        <end position="194"/>
    </location>
</feature>
<organism evidence="10 11">
    <name type="scientific">Vespertiliibacter pulmonis</name>
    <dbReference type="NCBI Taxonomy" id="1443036"/>
    <lineage>
        <taxon>Bacteria</taxon>
        <taxon>Pseudomonadati</taxon>
        <taxon>Pseudomonadota</taxon>
        <taxon>Gammaproteobacteria</taxon>
        <taxon>Pasteurellales</taxon>
        <taxon>Pasteurellaceae</taxon>
        <taxon>Vespertiliibacter</taxon>
    </lineage>
</organism>
<evidence type="ECO:0000256" key="6">
    <source>
        <dbReference type="ARBA" id="ARBA00022989"/>
    </source>
</evidence>
<dbReference type="InterPro" id="IPR037185">
    <property type="entry name" value="EmrE-like"/>
</dbReference>
<evidence type="ECO:0000259" key="9">
    <source>
        <dbReference type="Pfam" id="PF00892"/>
    </source>
</evidence>
<comment type="subcellular location">
    <subcellularLocation>
        <location evidence="1">Cell membrane</location>
        <topology evidence="1">Multi-pass membrane protein</topology>
    </subcellularLocation>
</comment>
<feature type="domain" description="EamA" evidence="9">
    <location>
        <begin position="3"/>
        <end position="142"/>
    </location>
</feature>